<accession>A0A2A8D5J7</accession>
<dbReference type="EMBL" id="PDEV01000002">
    <property type="protein sequence ID" value="PEN16246.1"/>
    <property type="molecule type" value="Genomic_DNA"/>
</dbReference>
<comment type="caution">
    <text evidence="1">The sequence shown here is derived from an EMBL/GenBank/DDBJ whole genome shotgun (WGS) entry which is preliminary data.</text>
</comment>
<dbReference type="AlphaFoldDB" id="A0A2A8D5J7"/>
<keyword evidence="2" id="KW-1185">Reference proteome</keyword>
<evidence type="ECO:0000313" key="2">
    <source>
        <dbReference type="Proteomes" id="UP000219947"/>
    </source>
</evidence>
<sequence>MRIRVSECDLCDSTTVASPSEDIVAYLQAAVSGVFFGREQSESVFFIRDQFMHIHMKKTLPEFMMH</sequence>
<evidence type="ECO:0000313" key="1">
    <source>
        <dbReference type="EMBL" id="PEN16246.1"/>
    </source>
</evidence>
<name>A0A2A8D5J7_9MICC</name>
<protein>
    <submittedName>
        <fullName evidence="1">Uncharacterized protein</fullName>
    </submittedName>
</protein>
<organism evidence="1 2">
    <name type="scientific">Rothia dentocariosa</name>
    <dbReference type="NCBI Taxonomy" id="2047"/>
    <lineage>
        <taxon>Bacteria</taxon>
        <taxon>Bacillati</taxon>
        <taxon>Actinomycetota</taxon>
        <taxon>Actinomycetes</taxon>
        <taxon>Micrococcales</taxon>
        <taxon>Micrococcaceae</taxon>
        <taxon>Rothia</taxon>
    </lineage>
</organism>
<reference evidence="1" key="1">
    <citation type="submission" date="2017-10" db="EMBL/GenBank/DDBJ databases">
        <title>Kefir isolates.</title>
        <authorList>
            <person name="Kim Y."/>
            <person name="Blasche S."/>
        </authorList>
    </citation>
    <scope>NUCLEOTIDE SEQUENCE [LARGE SCALE GENOMIC DNA]</scope>
    <source>
        <strain evidence="1">OG2-2</strain>
    </source>
</reference>
<proteinExistence type="predicted"/>
<dbReference type="Proteomes" id="UP000219947">
    <property type="component" value="Unassembled WGS sequence"/>
</dbReference>
<gene>
    <name evidence="1" type="ORF">CRM92_06075</name>
</gene>